<proteinExistence type="predicted"/>
<keyword evidence="2" id="KW-1185">Reference proteome</keyword>
<accession>A0A2V1DLF2</accession>
<sequence length="126" mass="13043">MDIVQHLHATQINRELLSTDKRHYGFILALSPPNRTVRDHPCDVPGTGASVTVVISCKGEVGTQLLIGTTEPGGEVGRELPTGDMIELGNSEDTMLPAGGTIELGKNEGTVLPGGSTVELGGGKGV</sequence>
<gene>
    <name evidence="1" type="ORF">DM02DRAFT_681053</name>
</gene>
<dbReference type="EMBL" id="KZ805406">
    <property type="protein sequence ID" value="PVH98755.1"/>
    <property type="molecule type" value="Genomic_DNA"/>
</dbReference>
<evidence type="ECO:0000313" key="1">
    <source>
        <dbReference type="EMBL" id="PVH98755.1"/>
    </source>
</evidence>
<name>A0A2V1DLF2_9PLEO</name>
<protein>
    <submittedName>
        <fullName evidence="1">Uncharacterized protein</fullName>
    </submittedName>
</protein>
<dbReference type="Proteomes" id="UP000244855">
    <property type="component" value="Unassembled WGS sequence"/>
</dbReference>
<dbReference type="AlphaFoldDB" id="A0A2V1DLF2"/>
<reference evidence="1 2" key="1">
    <citation type="journal article" date="2018" name="Sci. Rep.">
        <title>Comparative genomics provides insights into the lifestyle and reveals functional heterogeneity of dark septate endophytic fungi.</title>
        <authorList>
            <person name="Knapp D.G."/>
            <person name="Nemeth J.B."/>
            <person name="Barry K."/>
            <person name="Hainaut M."/>
            <person name="Henrissat B."/>
            <person name="Johnson J."/>
            <person name="Kuo A."/>
            <person name="Lim J.H.P."/>
            <person name="Lipzen A."/>
            <person name="Nolan M."/>
            <person name="Ohm R.A."/>
            <person name="Tamas L."/>
            <person name="Grigoriev I.V."/>
            <person name="Spatafora J.W."/>
            <person name="Nagy L.G."/>
            <person name="Kovacs G.M."/>
        </authorList>
    </citation>
    <scope>NUCLEOTIDE SEQUENCE [LARGE SCALE GENOMIC DNA]</scope>
    <source>
        <strain evidence="1 2">DSE2036</strain>
    </source>
</reference>
<evidence type="ECO:0000313" key="2">
    <source>
        <dbReference type="Proteomes" id="UP000244855"/>
    </source>
</evidence>
<organism evidence="1 2">
    <name type="scientific">Periconia macrospinosa</name>
    <dbReference type="NCBI Taxonomy" id="97972"/>
    <lineage>
        <taxon>Eukaryota</taxon>
        <taxon>Fungi</taxon>
        <taxon>Dikarya</taxon>
        <taxon>Ascomycota</taxon>
        <taxon>Pezizomycotina</taxon>
        <taxon>Dothideomycetes</taxon>
        <taxon>Pleosporomycetidae</taxon>
        <taxon>Pleosporales</taxon>
        <taxon>Massarineae</taxon>
        <taxon>Periconiaceae</taxon>
        <taxon>Periconia</taxon>
    </lineage>
</organism>